<comment type="caution">
    <text evidence="2">The sequence shown here is derived from an EMBL/GenBank/DDBJ whole genome shotgun (WGS) entry which is preliminary data.</text>
</comment>
<dbReference type="AlphaFoldDB" id="A0A6I3X3E1"/>
<dbReference type="Gene3D" id="2.130.10.10">
    <property type="entry name" value="YVTN repeat-like/Quinoprotein amine dehydrogenase"/>
    <property type="match status" value="2"/>
</dbReference>
<feature type="chain" id="PRO_5026033650" evidence="1">
    <location>
        <begin position="23"/>
        <end position="363"/>
    </location>
</feature>
<dbReference type="Proteomes" id="UP000431684">
    <property type="component" value="Unassembled WGS sequence"/>
</dbReference>
<dbReference type="EMBL" id="WNWM01000002">
    <property type="protein sequence ID" value="MUI11369.1"/>
    <property type="molecule type" value="Genomic_DNA"/>
</dbReference>
<dbReference type="InterPro" id="IPR002860">
    <property type="entry name" value="BNR_rpt"/>
</dbReference>
<organism evidence="2 3">
    <name type="scientific">Pseudoduganella dura</name>
    <dbReference type="NCBI Taxonomy" id="321982"/>
    <lineage>
        <taxon>Bacteria</taxon>
        <taxon>Pseudomonadati</taxon>
        <taxon>Pseudomonadota</taxon>
        <taxon>Betaproteobacteria</taxon>
        <taxon>Burkholderiales</taxon>
        <taxon>Oxalobacteraceae</taxon>
        <taxon>Telluria group</taxon>
        <taxon>Pseudoduganella</taxon>
    </lineage>
</organism>
<dbReference type="PANTHER" id="PTHR47199">
    <property type="entry name" value="PHOTOSYSTEM II STABILITY/ASSEMBLY FACTOR HCF136, CHLOROPLASTIC"/>
    <property type="match status" value="1"/>
</dbReference>
<dbReference type="CDD" id="cd15482">
    <property type="entry name" value="Sialidase_non-viral"/>
    <property type="match status" value="1"/>
</dbReference>
<keyword evidence="2" id="KW-0378">Hydrolase</keyword>
<protein>
    <submittedName>
        <fullName evidence="2">Glycosyl hydrolase</fullName>
    </submittedName>
</protein>
<keyword evidence="1" id="KW-0732">Signal</keyword>
<sequence length="363" mass="37626">MRCVDRAMLAAALLIMAVSGIAAPVLAGRPTMLDRPAVPGPEAARQMLTAATWAGKRIVAVGRGGAVVYSDDQGATWRPARKVPTSAMLTAVAFADDRVGWAVGHLGVVLRSIDGGVTWERQLDGVQAAQLALADAERRAAAQASEQAQGAVKAARFLVEDGPNKPLLTLVVQSAREVEVAGAFGLVFATSDGGVTWEPESARFDNARGMHLYAAARSGNDLVYVGEQGTVLRGPADGLLKTVATPYPGTMFGVLAIRGGRLLAHGLRGNALLSEDGGLTWRQVATGMPASIQAGAVLDDGAVLLASETGQLVASRDGGRTFKGLSRTVQPAAALFPLPGRTVLVLGPRGAERIDLSAEQELK</sequence>
<evidence type="ECO:0000313" key="2">
    <source>
        <dbReference type="EMBL" id="MUI11369.1"/>
    </source>
</evidence>
<dbReference type="InterPro" id="IPR015943">
    <property type="entry name" value="WD40/YVTN_repeat-like_dom_sf"/>
</dbReference>
<proteinExistence type="predicted"/>
<evidence type="ECO:0000313" key="3">
    <source>
        <dbReference type="Proteomes" id="UP000431684"/>
    </source>
</evidence>
<keyword evidence="3" id="KW-1185">Reference proteome</keyword>
<feature type="signal peptide" evidence="1">
    <location>
        <begin position="1"/>
        <end position="22"/>
    </location>
</feature>
<gene>
    <name evidence="2" type="ORF">GJV26_02530</name>
</gene>
<dbReference type="SUPFAM" id="SSF110296">
    <property type="entry name" value="Oligoxyloglucan reducing end-specific cellobiohydrolase"/>
    <property type="match status" value="1"/>
</dbReference>
<accession>A0A6I3X3E1</accession>
<dbReference type="GO" id="GO:0016787">
    <property type="term" value="F:hydrolase activity"/>
    <property type="evidence" value="ECO:0007669"/>
    <property type="project" value="UniProtKB-KW"/>
</dbReference>
<dbReference type="OrthoDB" id="9767885at2"/>
<dbReference type="Pfam" id="PF02012">
    <property type="entry name" value="BNR"/>
    <property type="match status" value="1"/>
</dbReference>
<evidence type="ECO:0000256" key="1">
    <source>
        <dbReference type="SAM" id="SignalP"/>
    </source>
</evidence>
<dbReference type="PANTHER" id="PTHR47199:SF2">
    <property type="entry name" value="PHOTOSYSTEM II STABILITY_ASSEMBLY FACTOR HCF136, CHLOROPLASTIC"/>
    <property type="match status" value="1"/>
</dbReference>
<reference evidence="2 3" key="1">
    <citation type="submission" date="2019-11" db="EMBL/GenBank/DDBJ databases">
        <title>Draft Genome Sequences of Six Type Strains of the Genus Massilia.</title>
        <authorList>
            <person name="Miess H."/>
            <person name="Frediansyah A."/>
            <person name="Goeker M."/>
            <person name="Gross H."/>
        </authorList>
    </citation>
    <scope>NUCLEOTIDE SEQUENCE [LARGE SCALE GENOMIC DNA]</scope>
    <source>
        <strain evidence="2 3">DSM 17513</strain>
    </source>
</reference>
<name>A0A6I3X3E1_9BURK</name>